<accession>A0ABW7ZV57</accession>
<dbReference type="RefSeq" id="WP_397017969.1">
    <property type="nucleotide sequence ID" value="NZ_JBITMB010000001.1"/>
</dbReference>
<sequence length="82" mass="8929">MNVTALDPDDDRAYQVRVAGPAALLVAKLHKIAERVSVPHRLNDKDAHDAYRILIDADTMELAVALATSLLPADLVRALEQS</sequence>
<reference evidence="1 2" key="1">
    <citation type="submission" date="2024-10" db="EMBL/GenBank/DDBJ databases">
        <title>The Natural Products Discovery Center: Release of the First 8490 Sequenced Strains for Exploring Actinobacteria Biosynthetic Diversity.</title>
        <authorList>
            <person name="Kalkreuter E."/>
            <person name="Kautsar S.A."/>
            <person name="Yang D."/>
            <person name="Bader C.D."/>
            <person name="Teijaro C.N."/>
            <person name="Fluegel L."/>
            <person name="Davis C.M."/>
            <person name="Simpson J.R."/>
            <person name="Lauterbach L."/>
            <person name="Steele A.D."/>
            <person name="Gui C."/>
            <person name="Meng S."/>
            <person name="Li G."/>
            <person name="Viehrig K."/>
            <person name="Ye F."/>
            <person name="Su P."/>
            <person name="Kiefer A.F."/>
            <person name="Nichols A."/>
            <person name="Cepeda A.J."/>
            <person name="Yan W."/>
            <person name="Fan B."/>
            <person name="Jiang Y."/>
            <person name="Adhikari A."/>
            <person name="Zheng C.-J."/>
            <person name="Schuster L."/>
            <person name="Cowan T.M."/>
            <person name="Smanski M.J."/>
            <person name="Chevrette M.G."/>
            <person name="De Carvalho L.P.S."/>
            <person name="Shen B."/>
        </authorList>
    </citation>
    <scope>NUCLEOTIDE SEQUENCE [LARGE SCALE GENOMIC DNA]</scope>
    <source>
        <strain evidence="1 2">NPDC049503</strain>
    </source>
</reference>
<organism evidence="1 2">
    <name type="scientific">Nonomuraea indica</name>
    <dbReference type="NCBI Taxonomy" id="1581193"/>
    <lineage>
        <taxon>Bacteria</taxon>
        <taxon>Bacillati</taxon>
        <taxon>Actinomycetota</taxon>
        <taxon>Actinomycetes</taxon>
        <taxon>Streptosporangiales</taxon>
        <taxon>Streptosporangiaceae</taxon>
        <taxon>Nonomuraea</taxon>
    </lineage>
</organism>
<protein>
    <submittedName>
        <fullName evidence="1">Uncharacterized protein</fullName>
    </submittedName>
</protein>
<evidence type="ECO:0000313" key="1">
    <source>
        <dbReference type="EMBL" id="MFI7438420.1"/>
    </source>
</evidence>
<name>A0ABW7ZV57_9ACTN</name>
<dbReference type="EMBL" id="JBITMB010000001">
    <property type="protein sequence ID" value="MFI7438420.1"/>
    <property type="molecule type" value="Genomic_DNA"/>
</dbReference>
<comment type="caution">
    <text evidence="1">The sequence shown here is derived from an EMBL/GenBank/DDBJ whole genome shotgun (WGS) entry which is preliminary data.</text>
</comment>
<dbReference type="Proteomes" id="UP001612928">
    <property type="component" value="Unassembled WGS sequence"/>
</dbReference>
<evidence type="ECO:0000313" key="2">
    <source>
        <dbReference type="Proteomes" id="UP001612928"/>
    </source>
</evidence>
<gene>
    <name evidence="1" type="ORF">ACIBP5_00470</name>
</gene>
<keyword evidence="2" id="KW-1185">Reference proteome</keyword>
<proteinExistence type="predicted"/>